<evidence type="ECO:0000256" key="4">
    <source>
        <dbReference type="ARBA" id="ARBA00022692"/>
    </source>
</evidence>
<dbReference type="Proteomes" id="UP000525319">
    <property type="component" value="Unassembled WGS sequence"/>
</dbReference>
<evidence type="ECO:0000256" key="7">
    <source>
        <dbReference type="ARBA" id="ARBA00022889"/>
    </source>
</evidence>
<dbReference type="GO" id="GO:0005886">
    <property type="term" value="C:plasma membrane"/>
    <property type="evidence" value="ECO:0007669"/>
    <property type="project" value="UniProtKB-SubCell"/>
</dbReference>
<keyword evidence="4 13" id="KW-0812">Transmembrane</keyword>
<feature type="non-terminal residue" evidence="15">
    <location>
        <position position="1"/>
    </location>
</feature>
<dbReference type="InterPro" id="IPR013106">
    <property type="entry name" value="Ig_V-set"/>
</dbReference>
<evidence type="ECO:0000259" key="14">
    <source>
        <dbReference type="PROSITE" id="PS50835"/>
    </source>
</evidence>
<dbReference type="Gene3D" id="2.60.40.10">
    <property type="entry name" value="Immunoglobulins"/>
    <property type="match status" value="2"/>
</dbReference>
<dbReference type="PROSITE" id="PS50835">
    <property type="entry name" value="IG_LIKE"/>
    <property type="match status" value="1"/>
</dbReference>
<evidence type="ECO:0000256" key="11">
    <source>
        <dbReference type="ARBA" id="ARBA00023180"/>
    </source>
</evidence>
<proteinExistence type="predicted"/>
<keyword evidence="7" id="KW-0130">Cell adhesion</keyword>
<evidence type="ECO:0000256" key="3">
    <source>
        <dbReference type="ARBA" id="ARBA00022475"/>
    </source>
</evidence>
<evidence type="ECO:0000256" key="1">
    <source>
        <dbReference type="ARBA" id="ARBA00004251"/>
    </source>
</evidence>
<dbReference type="InterPro" id="IPR042472">
    <property type="entry name" value="MXRA8"/>
</dbReference>
<comment type="caution">
    <text evidence="15">The sequence shown here is derived from an EMBL/GenBank/DDBJ whole genome shotgun (WGS) entry which is preliminary data.</text>
</comment>
<dbReference type="PANTHER" id="PTHR44793">
    <property type="entry name" value="MATRIX REMODELING-ASSOCIATED PROTEIN 8"/>
    <property type="match status" value="1"/>
</dbReference>
<dbReference type="SMART" id="SM00409">
    <property type="entry name" value="IG"/>
    <property type="match status" value="1"/>
</dbReference>
<dbReference type="GO" id="GO:0009986">
    <property type="term" value="C:cell surface"/>
    <property type="evidence" value="ECO:0007669"/>
    <property type="project" value="TreeGrafter"/>
</dbReference>
<dbReference type="GO" id="GO:0007155">
    <property type="term" value="P:cell adhesion"/>
    <property type="evidence" value="ECO:0007669"/>
    <property type="project" value="UniProtKB-KW"/>
</dbReference>
<keyword evidence="6" id="KW-0677">Repeat</keyword>
<dbReference type="InterPro" id="IPR003599">
    <property type="entry name" value="Ig_sub"/>
</dbReference>
<sequence>FSVPADASNPASVVVSVLNISAVLGSQAVLPCRSQRMVWTQDRLNDRQRVVHWDLLGSHAGDSRMERLCDMYSAGSQRLYSSYNQGRILMPENAFADGNFSLVIKGTEVFSSCGLGGVWGFGVNGSQHGFGKYQVNEACVPPGSEASEYWDGEKPVVVAPEGSTVTLPCVNRNHIWTERHSEEEQQVVHWDRQPPGVPHDRADRLVDLYASGERRSYGPQFVRQKMNITRGAFALGDFSLRISHLESADEGTYSCHLHHHYCGLHERRIYHLSVTEPQRDTRVENLTTRGLAPAAGDDPHVFPPSDPTVVRGHNVINVIIPESRLHFFQQLGYILATLLLFLVLLIIVVLVTRRRRQRGYEYNVKKYGEKDVNLKEFTVDTTDLTPHKSEDIRLDYKNNILKEKAEQARSFPAKNIDLDK</sequence>
<keyword evidence="11" id="KW-0325">Glycoprotein</keyword>
<accession>A0A7L3JVV9</accession>
<dbReference type="PANTHER" id="PTHR44793:SF1">
    <property type="entry name" value="MATRIX REMODELING-ASSOCIATED PROTEIN 8"/>
    <property type="match status" value="1"/>
</dbReference>
<reference evidence="15 16" key="1">
    <citation type="submission" date="2019-09" db="EMBL/GenBank/DDBJ databases">
        <title>Bird 10,000 Genomes (B10K) Project - Family phase.</title>
        <authorList>
            <person name="Zhang G."/>
        </authorList>
    </citation>
    <scope>NUCLEOTIDE SEQUENCE [LARGE SCALE GENOMIC DNA]</scope>
    <source>
        <strain evidence="15">B10K-DU-030-03</strain>
    </source>
</reference>
<evidence type="ECO:0000256" key="10">
    <source>
        <dbReference type="ARBA" id="ARBA00023157"/>
    </source>
</evidence>
<feature type="transmembrane region" description="Helical" evidence="13">
    <location>
        <begin position="331"/>
        <end position="351"/>
    </location>
</feature>
<evidence type="ECO:0000256" key="12">
    <source>
        <dbReference type="ARBA" id="ARBA00023319"/>
    </source>
</evidence>
<dbReference type="GO" id="GO:0030154">
    <property type="term" value="P:cell differentiation"/>
    <property type="evidence" value="ECO:0007669"/>
    <property type="project" value="TreeGrafter"/>
</dbReference>
<dbReference type="InterPro" id="IPR013783">
    <property type="entry name" value="Ig-like_fold"/>
</dbReference>
<dbReference type="AlphaFoldDB" id="A0A7L3JVV9"/>
<dbReference type="EMBL" id="VZTZ01000555">
    <property type="protein sequence ID" value="NXU33522.1"/>
    <property type="molecule type" value="Genomic_DNA"/>
</dbReference>
<keyword evidence="5" id="KW-0732">Signal</keyword>
<organism evidence="15 16">
    <name type="scientific">Drymodes brunneopygia</name>
    <dbReference type="NCBI Taxonomy" id="626378"/>
    <lineage>
        <taxon>Eukaryota</taxon>
        <taxon>Metazoa</taxon>
        <taxon>Chordata</taxon>
        <taxon>Craniata</taxon>
        <taxon>Vertebrata</taxon>
        <taxon>Euteleostomi</taxon>
        <taxon>Archelosauria</taxon>
        <taxon>Archosauria</taxon>
        <taxon>Dinosauria</taxon>
        <taxon>Saurischia</taxon>
        <taxon>Theropoda</taxon>
        <taxon>Coelurosauria</taxon>
        <taxon>Aves</taxon>
        <taxon>Neognathae</taxon>
        <taxon>Neoaves</taxon>
        <taxon>Telluraves</taxon>
        <taxon>Australaves</taxon>
        <taxon>Passeriformes</taxon>
        <taxon>Petroicidae</taxon>
        <taxon>Drymodes</taxon>
    </lineage>
</organism>
<evidence type="ECO:0000256" key="13">
    <source>
        <dbReference type="SAM" id="Phobius"/>
    </source>
</evidence>
<name>A0A7L3JVV9_9PASS</name>
<comment type="subcellular location">
    <subcellularLocation>
        <location evidence="1">Cell membrane</location>
        <topology evidence="1">Single-pass type I membrane protein</topology>
    </subcellularLocation>
</comment>
<dbReference type="FunFam" id="2.60.40.10:FF:000806">
    <property type="entry name" value="Matrix remodeling associated 8"/>
    <property type="match status" value="1"/>
</dbReference>
<keyword evidence="9 13" id="KW-0472">Membrane</keyword>
<evidence type="ECO:0000256" key="5">
    <source>
        <dbReference type="ARBA" id="ARBA00022729"/>
    </source>
</evidence>
<keyword evidence="3" id="KW-1003">Cell membrane</keyword>
<dbReference type="OrthoDB" id="9832369at2759"/>
<dbReference type="SMART" id="SM00406">
    <property type="entry name" value="IGv"/>
    <property type="match status" value="1"/>
</dbReference>
<feature type="domain" description="Ig-like" evidence="14">
    <location>
        <begin position="141"/>
        <end position="275"/>
    </location>
</feature>
<gene>
    <name evidence="15" type="primary">Mxra8</name>
    <name evidence="15" type="ORF">DRYBRU_R00911</name>
</gene>
<keyword evidence="16" id="KW-1185">Reference proteome</keyword>
<feature type="non-terminal residue" evidence="15">
    <location>
        <position position="420"/>
    </location>
</feature>
<evidence type="ECO:0000313" key="15">
    <source>
        <dbReference type="EMBL" id="NXU33522.1"/>
    </source>
</evidence>
<keyword evidence="10" id="KW-1015">Disulfide bond</keyword>
<evidence type="ECO:0000313" key="16">
    <source>
        <dbReference type="Proteomes" id="UP000525319"/>
    </source>
</evidence>
<dbReference type="InterPro" id="IPR007110">
    <property type="entry name" value="Ig-like_dom"/>
</dbReference>
<evidence type="ECO:0000256" key="8">
    <source>
        <dbReference type="ARBA" id="ARBA00022989"/>
    </source>
</evidence>
<dbReference type="InterPro" id="IPR036179">
    <property type="entry name" value="Ig-like_dom_sf"/>
</dbReference>
<keyword evidence="8 13" id="KW-1133">Transmembrane helix</keyword>
<dbReference type="Pfam" id="PF07686">
    <property type="entry name" value="V-set"/>
    <property type="match status" value="1"/>
</dbReference>
<protein>
    <recommendedName>
        <fullName evidence="2">Matrix remodeling-associated protein 8</fullName>
    </recommendedName>
</protein>
<keyword evidence="12" id="KW-0393">Immunoglobulin domain</keyword>
<evidence type="ECO:0000256" key="6">
    <source>
        <dbReference type="ARBA" id="ARBA00022737"/>
    </source>
</evidence>
<evidence type="ECO:0000256" key="2">
    <source>
        <dbReference type="ARBA" id="ARBA00018734"/>
    </source>
</evidence>
<evidence type="ECO:0000256" key="9">
    <source>
        <dbReference type="ARBA" id="ARBA00023136"/>
    </source>
</evidence>
<dbReference type="SUPFAM" id="SSF48726">
    <property type="entry name" value="Immunoglobulin"/>
    <property type="match status" value="1"/>
</dbReference>